<dbReference type="InterPro" id="IPR021857">
    <property type="entry name" value="DUF3467"/>
</dbReference>
<dbReference type="AlphaFoldDB" id="A0A6V8MRB4"/>
<dbReference type="Pfam" id="PF11950">
    <property type="entry name" value="DUF3467"/>
    <property type="match status" value="1"/>
</dbReference>
<evidence type="ECO:0000313" key="1">
    <source>
        <dbReference type="EMBL" id="GFO62512.1"/>
    </source>
</evidence>
<proteinExistence type="predicted"/>
<name>A0A6V8MRB4_9BACT</name>
<dbReference type="EMBL" id="CP096574">
    <property type="protein sequence ID" value="UPU35905.1"/>
    <property type="molecule type" value="Genomic_DNA"/>
</dbReference>
<evidence type="ECO:0000313" key="3">
    <source>
        <dbReference type="Proteomes" id="UP000568888"/>
    </source>
</evidence>
<dbReference type="Proteomes" id="UP000568888">
    <property type="component" value="Unassembled WGS sequence"/>
</dbReference>
<dbReference type="Proteomes" id="UP000831485">
    <property type="component" value="Chromosome"/>
</dbReference>
<protein>
    <submittedName>
        <fullName evidence="2">DUF3467 domain-containing protein</fullName>
    </submittedName>
</protein>
<dbReference type="RefSeq" id="WP_183344598.1">
    <property type="nucleotide sequence ID" value="NZ_BLXY01000001.1"/>
</dbReference>
<gene>
    <name evidence="1" type="ORF">GMPD_04310</name>
    <name evidence="2" type="ORF">M1B72_21085</name>
</gene>
<reference evidence="3" key="1">
    <citation type="submission" date="2020-06" db="EMBL/GenBank/DDBJ databases">
        <title>Draft genomic sequecing of Geomonas sp. Red736.</title>
        <authorList>
            <person name="Itoh H."/>
            <person name="Xu Z.X."/>
            <person name="Ushijima N."/>
            <person name="Masuda Y."/>
            <person name="Shiratori Y."/>
            <person name="Senoo K."/>
        </authorList>
    </citation>
    <scope>NUCLEOTIDE SEQUENCE [LARGE SCALE GENOMIC DNA]</scope>
    <source>
        <strain evidence="3">Red736</strain>
    </source>
</reference>
<sequence>MADKDKKDETAGTGTNVPVVKWDDSAMGTSYANVCNVTSTREEVTLLFGTNQTLYAGQQEVTVKLGNRIILSPYAAKRLCKLLEHVVGQYEARFGELSISHAIQTEK</sequence>
<accession>A0A6V8MRB4</accession>
<reference evidence="1" key="2">
    <citation type="journal article" date="2021" name="Int. J. Syst. Evol. Microbiol.">
        <title>Geomonas silvestris sp. nov., Geomonas paludis sp. nov. and Geomonas limicola sp. nov., isolated from terrestrial environments, and emended description of the genus Geomonas.</title>
        <authorList>
            <person name="Itoh H."/>
            <person name="Xu Z."/>
            <person name="Masuda Y."/>
            <person name="Ushijima N."/>
            <person name="Hayakawa C."/>
            <person name="Shiratori Y."/>
            <person name="Senoo K."/>
        </authorList>
    </citation>
    <scope>NUCLEOTIDE SEQUENCE</scope>
    <source>
        <strain evidence="1">Red736</strain>
    </source>
</reference>
<keyword evidence="4" id="KW-1185">Reference proteome</keyword>
<reference evidence="2" key="3">
    <citation type="submission" date="2022-04" db="EMBL/GenBank/DDBJ databases">
        <authorList>
            <person name="Liu G."/>
        </authorList>
    </citation>
    <scope>NUCLEOTIDE SEQUENCE</scope>
    <source>
        <strain evidence="2">RG22</strain>
    </source>
</reference>
<dbReference type="EMBL" id="BLXY01000001">
    <property type="protein sequence ID" value="GFO62512.1"/>
    <property type="molecule type" value="Genomic_DNA"/>
</dbReference>
<organism evidence="1 3">
    <name type="scientific">Geomonas paludis</name>
    <dbReference type="NCBI Taxonomy" id="2740185"/>
    <lineage>
        <taxon>Bacteria</taxon>
        <taxon>Pseudomonadati</taxon>
        <taxon>Thermodesulfobacteriota</taxon>
        <taxon>Desulfuromonadia</taxon>
        <taxon>Geobacterales</taxon>
        <taxon>Geobacteraceae</taxon>
        <taxon>Geomonas</taxon>
    </lineage>
</organism>
<evidence type="ECO:0000313" key="4">
    <source>
        <dbReference type="Proteomes" id="UP000831485"/>
    </source>
</evidence>
<evidence type="ECO:0000313" key="2">
    <source>
        <dbReference type="EMBL" id="UPU35905.1"/>
    </source>
</evidence>